<dbReference type="EMBL" id="CP001280">
    <property type="protein sequence ID" value="ACK51774.1"/>
    <property type="molecule type" value="Genomic_DNA"/>
</dbReference>
<dbReference type="InterPro" id="IPR007523">
    <property type="entry name" value="NDUFAF3/AAMDC"/>
</dbReference>
<dbReference type="HOGENOM" id="CLU_074390_2_1_5"/>
<dbReference type="eggNOG" id="COG3737">
    <property type="taxonomic scope" value="Bacteria"/>
</dbReference>
<gene>
    <name evidence="1" type="ordered locus">Msil_2857</name>
</gene>
<sequence>MPTDAHEPKCPGFLPGAHAIDGYGSGGFRFGGMSHRGSILALPSGVYAWSALEPADITAASLGQLFAEERGLIEHVLIGVGVAMGSLDAELKRRLNAAGIRAEPMQTGAAARTYNILLGEKRRVAAALLAVP</sequence>
<dbReference type="InterPro" id="IPR036748">
    <property type="entry name" value="MTH938-like_sf"/>
</dbReference>
<keyword evidence="2" id="KW-1185">Reference proteome</keyword>
<evidence type="ECO:0000313" key="1">
    <source>
        <dbReference type="EMBL" id="ACK51774.1"/>
    </source>
</evidence>
<evidence type="ECO:0000313" key="2">
    <source>
        <dbReference type="Proteomes" id="UP000002257"/>
    </source>
</evidence>
<dbReference type="PANTHER" id="PTHR21192">
    <property type="entry name" value="NUCLEAR PROTEIN E3-3"/>
    <property type="match status" value="1"/>
</dbReference>
<dbReference type="OrthoDB" id="7351393at2"/>
<name>B8ETD2_METSB</name>
<dbReference type="SUPFAM" id="SSF64076">
    <property type="entry name" value="MTH938-like"/>
    <property type="match status" value="1"/>
</dbReference>
<proteinExistence type="predicted"/>
<dbReference type="STRING" id="395965.Msil_2857"/>
<dbReference type="KEGG" id="msl:Msil_2857"/>
<dbReference type="RefSeq" id="WP_012591843.1">
    <property type="nucleotide sequence ID" value="NC_011666.1"/>
</dbReference>
<evidence type="ECO:0008006" key="3">
    <source>
        <dbReference type="Google" id="ProtNLM"/>
    </source>
</evidence>
<protein>
    <recommendedName>
        <fullName evidence="3">Mth938-like domain-containing protein</fullName>
    </recommendedName>
</protein>
<dbReference type="PANTHER" id="PTHR21192:SF2">
    <property type="entry name" value="NADH DEHYDROGENASE [UBIQUINONE] 1 ALPHA SUBCOMPLEX ASSEMBLY FACTOR 3"/>
    <property type="match status" value="1"/>
</dbReference>
<accession>B8ETD2</accession>
<dbReference type="AlphaFoldDB" id="B8ETD2"/>
<dbReference type="CDD" id="cd00248">
    <property type="entry name" value="Mth938-like"/>
    <property type="match status" value="1"/>
</dbReference>
<dbReference type="Proteomes" id="UP000002257">
    <property type="component" value="Chromosome"/>
</dbReference>
<reference evidence="1 2" key="1">
    <citation type="journal article" date="2010" name="J. Bacteriol.">
        <title>Complete genome sequence of the aerobic facultative methanotroph Methylocella silvestris BL2.</title>
        <authorList>
            <person name="Chen Y."/>
            <person name="Crombie A."/>
            <person name="Rahman M.T."/>
            <person name="Dedysh S.N."/>
            <person name="Liesack W."/>
            <person name="Stott M.B."/>
            <person name="Alam M."/>
            <person name="Theisen A.R."/>
            <person name="Murrell J.C."/>
            <person name="Dunfield P.F."/>
        </authorList>
    </citation>
    <scope>NUCLEOTIDE SEQUENCE [LARGE SCALE GENOMIC DNA]</scope>
    <source>
        <strain evidence="2">DSM 15510 / CIP 108128 / LMG 27833 / NCIMB 13906 / BL2</strain>
    </source>
</reference>
<dbReference type="Pfam" id="PF04430">
    <property type="entry name" value="DUF498"/>
    <property type="match status" value="1"/>
</dbReference>
<dbReference type="Gene3D" id="3.40.1230.10">
    <property type="entry name" value="MTH938-like"/>
    <property type="match status" value="1"/>
</dbReference>
<organism evidence="1 2">
    <name type="scientific">Methylocella silvestris (strain DSM 15510 / CIP 108128 / LMG 27833 / NCIMB 13906 / BL2)</name>
    <dbReference type="NCBI Taxonomy" id="395965"/>
    <lineage>
        <taxon>Bacteria</taxon>
        <taxon>Pseudomonadati</taxon>
        <taxon>Pseudomonadota</taxon>
        <taxon>Alphaproteobacteria</taxon>
        <taxon>Hyphomicrobiales</taxon>
        <taxon>Beijerinckiaceae</taxon>
        <taxon>Methylocella</taxon>
    </lineage>
</organism>